<dbReference type="InterPro" id="IPR003719">
    <property type="entry name" value="Phenazine_PhzF-like"/>
</dbReference>
<name>A0ABS9KME4_9BACT</name>
<dbReference type="EMBL" id="JAKLTR010000002">
    <property type="protein sequence ID" value="MCG2613492.1"/>
    <property type="molecule type" value="Genomic_DNA"/>
</dbReference>
<protein>
    <submittedName>
        <fullName evidence="3">PhzF family phenazine biosynthesis protein</fullName>
    </submittedName>
</protein>
<dbReference type="Gene3D" id="3.10.310.10">
    <property type="entry name" value="Diaminopimelate Epimerase, Chain A, domain 1"/>
    <property type="match status" value="2"/>
</dbReference>
<reference evidence="3" key="1">
    <citation type="submission" date="2022-01" db="EMBL/GenBank/DDBJ databases">
        <authorList>
            <person name="Jo J.-H."/>
            <person name="Im W.-T."/>
        </authorList>
    </citation>
    <scope>NUCLEOTIDE SEQUENCE</scope>
    <source>
        <strain evidence="3">NA20</strain>
    </source>
</reference>
<evidence type="ECO:0000256" key="1">
    <source>
        <dbReference type="ARBA" id="ARBA00008270"/>
    </source>
</evidence>
<proteinExistence type="inferred from homology"/>
<dbReference type="Pfam" id="PF02567">
    <property type="entry name" value="PhzC-PhzF"/>
    <property type="match status" value="1"/>
</dbReference>
<dbReference type="NCBIfam" id="TIGR00654">
    <property type="entry name" value="PhzF_family"/>
    <property type="match status" value="1"/>
</dbReference>
<dbReference type="PIRSF" id="PIRSF016184">
    <property type="entry name" value="PhzC_PhzF"/>
    <property type="match status" value="1"/>
</dbReference>
<accession>A0ABS9KME4</accession>
<comment type="similarity">
    <text evidence="1">Belongs to the PhzF family.</text>
</comment>
<evidence type="ECO:0000313" key="4">
    <source>
        <dbReference type="Proteomes" id="UP001165367"/>
    </source>
</evidence>
<gene>
    <name evidence="3" type="ORF">LZZ85_04335</name>
</gene>
<dbReference type="PANTHER" id="PTHR13774">
    <property type="entry name" value="PHENAZINE BIOSYNTHESIS PROTEIN"/>
    <property type="match status" value="1"/>
</dbReference>
<comment type="caution">
    <text evidence="3">The sequence shown here is derived from an EMBL/GenBank/DDBJ whole genome shotgun (WGS) entry which is preliminary data.</text>
</comment>
<evidence type="ECO:0000313" key="3">
    <source>
        <dbReference type="EMBL" id="MCG2613492.1"/>
    </source>
</evidence>
<organism evidence="3 4">
    <name type="scientific">Terrimonas ginsenosidimutans</name>
    <dbReference type="NCBI Taxonomy" id="2908004"/>
    <lineage>
        <taxon>Bacteria</taxon>
        <taxon>Pseudomonadati</taxon>
        <taxon>Bacteroidota</taxon>
        <taxon>Chitinophagia</taxon>
        <taxon>Chitinophagales</taxon>
        <taxon>Chitinophagaceae</taxon>
        <taxon>Terrimonas</taxon>
    </lineage>
</organism>
<dbReference type="Proteomes" id="UP001165367">
    <property type="component" value="Unassembled WGS sequence"/>
</dbReference>
<keyword evidence="2" id="KW-0413">Isomerase</keyword>
<dbReference type="SUPFAM" id="SSF54506">
    <property type="entry name" value="Diaminopimelate epimerase-like"/>
    <property type="match status" value="1"/>
</dbReference>
<evidence type="ECO:0000256" key="2">
    <source>
        <dbReference type="ARBA" id="ARBA00023235"/>
    </source>
</evidence>
<sequence length="293" mass="31993">MNIVLQVINAFSINEQGGNPAGVVFDADKLSPLQKQEIARLAGFPETAFVSRSDVADYKLDFFTPLKQIAHCGHATIATFSYLKRTGQIAGDLSTKETIDGNRRIVFKGGQAFMEQQSPAISKTPALNVILESLRISSSDLQQGLLPSIVNTGNGFLIVPVRNEAILAGVDYDREAVYRISEQYGLIGFYLYTVSNDFDATTRMFAPFYGIDEEAATGMAAGPLAAYLWEVAGVKKQDYLIEQGRFMHPASPSLIKVELSVSDSKIERLYAGGGAHLSHVVNIGLDQPRMHEL</sequence>
<dbReference type="RefSeq" id="WP_237868720.1">
    <property type="nucleotide sequence ID" value="NZ_JAKLTR010000002.1"/>
</dbReference>
<keyword evidence="4" id="KW-1185">Reference proteome</keyword>
<dbReference type="PANTHER" id="PTHR13774:SF39">
    <property type="entry name" value="BIOSYNTHESIS PROTEIN, PUTATIVE-RELATED"/>
    <property type="match status" value="1"/>
</dbReference>